<dbReference type="Pfam" id="PF00227">
    <property type="entry name" value="Proteasome"/>
    <property type="match status" value="1"/>
</dbReference>
<proteinExistence type="inferred from homology"/>
<organism evidence="8">
    <name type="scientific">Fonticula alba</name>
    <name type="common">Slime mold</name>
    <dbReference type="NCBI Taxonomy" id="691883"/>
    <lineage>
        <taxon>Eukaryota</taxon>
        <taxon>Rotosphaerida</taxon>
        <taxon>Fonticulaceae</taxon>
        <taxon>Fonticula</taxon>
    </lineage>
</organism>
<dbReference type="OMA" id="RVSMYMH"/>
<dbReference type="eggNOG" id="KOG0184">
    <property type="taxonomic scope" value="Eukaryota"/>
</dbReference>
<protein>
    <recommendedName>
        <fullName evidence="6">Proteasome subunit alpha type</fullName>
    </recommendedName>
</protein>
<dbReference type="InterPro" id="IPR023332">
    <property type="entry name" value="Proteasome_alpha-type"/>
</dbReference>
<dbReference type="PROSITE" id="PS00388">
    <property type="entry name" value="PROTEASOME_ALPHA_1"/>
    <property type="match status" value="1"/>
</dbReference>
<comment type="subcellular location">
    <subcellularLocation>
        <location evidence="6">Cytoplasm</location>
    </subcellularLocation>
    <subcellularLocation>
        <location evidence="6">Nucleus</location>
    </subcellularLocation>
</comment>
<evidence type="ECO:0000313" key="8">
    <source>
        <dbReference type="EMBL" id="KCV68430.1"/>
    </source>
</evidence>
<dbReference type="GO" id="GO:0006511">
    <property type="term" value="P:ubiquitin-dependent protein catabolic process"/>
    <property type="evidence" value="ECO:0007669"/>
    <property type="project" value="InterPro"/>
</dbReference>
<keyword evidence="3 5" id="KW-0647">Proteasome</keyword>
<evidence type="ECO:0000256" key="3">
    <source>
        <dbReference type="ARBA" id="ARBA00022942"/>
    </source>
</evidence>
<dbReference type="EMBL" id="KB932208">
    <property type="protein sequence ID" value="KCV68430.1"/>
    <property type="molecule type" value="Genomic_DNA"/>
</dbReference>
<dbReference type="InterPro" id="IPR001353">
    <property type="entry name" value="Proteasome_sua/b"/>
</dbReference>
<dbReference type="STRING" id="691883.A0A058Z2E9"/>
<name>A0A058Z2E9_FONAL</name>
<dbReference type="Pfam" id="PF10584">
    <property type="entry name" value="Proteasome_A_N"/>
    <property type="match status" value="1"/>
</dbReference>
<comment type="similarity">
    <text evidence="5 6">Belongs to the peptidase T1A family.</text>
</comment>
<dbReference type="InterPro" id="IPR000426">
    <property type="entry name" value="Proteasome_asu_N"/>
</dbReference>
<dbReference type="GO" id="GO:0005737">
    <property type="term" value="C:cytoplasm"/>
    <property type="evidence" value="ECO:0007669"/>
    <property type="project" value="UniProtKB-SubCell"/>
</dbReference>
<evidence type="ECO:0000313" key="9">
    <source>
        <dbReference type="Proteomes" id="UP000030693"/>
    </source>
</evidence>
<keyword evidence="2 6" id="KW-0963">Cytoplasm</keyword>
<dbReference type="SUPFAM" id="SSF56235">
    <property type="entry name" value="N-terminal nucleophile aminohydrolases (Ntn hydrolases)"/>
    <property type="match status" value="1"/>
</dbReference>
<sequence length="256" mass="28483">MSSIGTGYDLSCTTYSPDGRVFQVEYATKAVENASTVIGLRCKDGIILGVEKLIVNKLAYAPANKRIYHVGENIGVAAAGLLADARALVSRFREEYDHFKEFNSTVITGRVLCGRVARFAHAYTLHSSVRPFGVTALLASHSKENGPELFMIEPSGVAMRYFACAAGKGRQAARTELEKLDWMQLTAVEAVTHVIRILHIAHESNKEKPFDIDVSWICEQSDYKHEFVPDHIFQEAQRAALEALQPEDDFDDEMED</sequence>
<dbReference type="GO" id="GO:0005634">
    <property type="term" value="C:nucleus"/>
    <property type="evidence" value="ECO:0007669"/>
    <property type="project" value="UniProtKB-SubCell"/>
</dbReference>
<feature type="domain" description="Proteasome alpha-type subunits" evidence="7">
    <location>
        <begin position="8"/>
        <end position="30"/>
    </location>
</feature>
<gene>
    <name evidence="8" type="ORF">H696_04724</name>
</gene>
<keyword evidence="9" id="KW-1185">Reference proteome</keyword>
<accession>A0A058Z2E9</accession>
<dbReference type="GO" id="GO:0019773">
    <property type="term" value="C:proteasome core complex, alpha-subunit complex"/>
    <property type="evidence" value="ECO:0007669"/>
    <property type="project" value="UniProtKB-UniRule"/>
</dbReference>
<dbReference type="SMART" id="SM00948">
    <property type="entry name" value="Proteasome_A_N"/>
    <property type="match status" value="1"/>
</dbReference>
<dbReference type="OrthoDB" id="40134at2759"/>
<reference evidence="8" key="1">
    <citation type="submission" date="2013-04" db="EMBL/GenBank/DDBJ databases">
        <title>The Genome Sequence of Fonticula alba ATCC 38817.</title>
        <authorList>
            <consortium name="The Broad Institute Genomics Platform"/>
            <person name="Russ C."/>
            <person name="Cuomo C."/>
            <person name="Burger G."/>
            <person name="Gray M.W."/>
            <person name="Holland P.W.H."/>
            <person name="King N."/>
            <person name="Lang F.B.F."/>
            <person name="Roger A.J."/>
            <person name="Ruiz-Trillo I."/>
            <person name="Brown M."/>
            <person name="Walker B."/>
            <person name="Young S."/>
            <person name="Zeng Q."/>
            <person name="Gargeya S."/>
            <person name="Fitzgerald M."/>
            <person name="Haas B."/>
            <person name="Abouelleil A."/>
            <person name="Allen A.W."/>
            <person name="Alvarado L."/>
            <person name="Arachchi H.M."/>
            <person name="Berlin A.M."/>
            <person name="Chapman S.B."/>
            <person name="Gainer-Dewar J."/>
            <person name="Goldberg J."/>
            <person name="Griggs A."/>
            <person name="Gujja S."/>
            <person name="Hansen M."/>
            <person name="Howarth C."/>
            <person name="Imamovic A."/>
            <person name="Ireland A."/>
            <person name="Larimer J."/>
            <person name="McCowan C."/>
            <person name="Murphy C."/>
            <person name="Pearson M."/>
            <person name="Poon T.W."/>
            <person name="Priest M."/>
            <person name="Roberts A."/>
            <person name="Saif S."/>
            <person name="Shea T."/>
            <person name="Sisk P."/>
            <person name="Sykes S."/>
            <person name="Wortman J."/>
            <person name="Nusbaum C."/>
            <person name="Birren B."/>
        </authorList>
    </citation>
    <scope>NUCLEOTIDE SEQUENCE [LARGE SCALE GENOMIC DNA]</scope>
    <source>
        <strain evidence="8">ATCC 38817</strain>
    </source>
</reference>
<keyword evidence="4 6" id="KW-0539">Nucleus</keyword>
<comment type="subunit">
    <text evidence="6">The 26S proteasome consists of a 20S proteasome core and two 19S regulatory subunits.</text>
</comment>
<evidence type="ECO:0000256" key="1">
    <source>
        <dbReference type="ARBA" id="ARBA00002000"/>
    </source>
</evidence>
<dbReference type="InterPro" id="IPR050115">
    <property type="entry name" value="Proteasome_alpha"/>
</dbReference>
<dbReference type="InterPro" id="IPR029055">
    <property type="entry name" value="Ntn_hydrolases_N"/>
</dbReference>
<evidence type="ECO:0000256" key="4">
    <source>
        <dbReference type="ARBA" id="ARBA00023242"/>
    </source>
</evidence>
<dbReference type="PROSITE" id="PS51475">
    <property type="entry name" value="PROTEASOME_ALPHA_2"/>
    <property type="match status" value="1"/>
</dbReference>
<dbReference type="FunFam" id="3.60.20.10:FF:000007">
    <property type="entry name" value="Proteasome subunit alpha type"/>
    <property type="match status" value="1"/>
</dbReference>
<dbReference type="PANTHER" id="PTHR11599">
    <property type="entry name" value="PROTEASOME SUBUNIT ALPHA/BETA"/>
    <property type="match status" value="1"/>
</dbReference>
<dbReference type="Proteomes" id="UP000030693">
    <property type="component" value="Unassembled WGS sequence"/>
</dbReference>
<dbReference type="GeneID" id="20529449"/>
<evidence type="ECO:0000256" key="6">
    <source>
        <dbReference type="RuleBase" id="RU000551"/>
    </source>
</evidence>
<evidence type="ECO:0000259" key="7">
    <source>
        <dbReference type="PROSITE" id="PS00388"/>
    </source>
</evidence>
<evidence type="ECO:0000256" key="2">
    <source>
        <dbReference type="ARBA" id="ARBA00022490"/>
    </source>
</evidence>
<evidence type="ECO:0000256" key="5">
    <source>
        <dbReference type="PROSITE-ProRule" id="PRU00808"/>
    </source>
</evidence>
<dbReference type="RefSeq" id="XP_009496862.1">
    <property type="nucleotide sequence ID" value="XM_009498587.1"/>
</dbReference>
<dbReference type="AlphaFoldDB" id="A0A058Z2E9"/>
<dbReference type="Gene3D" id="3.60.20.10">
    <property type="entry name" value="Glutamine Phosphoribosylpyrophosphate, subunit 1, domain 1"/>
    <property type="match status" value="1"/>
</dbReference>
<comment type="function">
    <text evidence="1">The proteasome is a multicatalytic proteinase complex which is characterized by its ability to cleave peptides with Arg, Phe, Tyr, Leu, and Glu adjacent to the leaving group at neutral or slightly basic pH. The proteasome has an ATP-dependent proteolytic activity.</text>
</comment>